<sequence length="319" mass="35753">MTALPPLISAEEFSTWRNEPAHWLPAALDIARAHRLPVSDLHAFRTGTNLVLGLGEQLILKIFPPPFRSQFLSERTTLRQLRGRLVIPTPEIVHEGEREQWSYLVMTRLDGVVGSEVWPILSESGKQKVLREIGETIAQVQRVPLGEIALIEPGWPDFMARQIAGCRERQIRLGLPEKYWDELDALIAAAPALIPMDRPAVILTGEYIPENFLLASDGDDWRLAGVFDFGDVLAGWGEYDLLGPSAFMTAGRPELVRSLLKGFGQPDGAIDPAMLQRLLTLTFLHRASDPLRKIAIEDWPHRAATLSDLGRMIWPIDRI</sequence>
<accession>A0A370LCI5</accession>
<reference evidence="3" key="1">
    <citation type="submission" date="2018-07" db="EMBL/GenBank/DDBJ databases">
        <authorList>
            <person name="Safronova V.I."/>
            <person name="Chirak E.R."/>
            <person name="Sazanova A.L."/>
        </authorList>
    </citation>
    <scope>NUCLEOTIDE SEQUENCE [LARGE SCALE GENOMIC DNA]</scope>
    <source>
        <strain evidence="3">RCAM04685</strain>
    </source>
</reference>
<dbReference type="Pfam" id="PF01636">
    <property type="entry name" value="APH"/>
    <property type="match status" value="1"/>
</dbReference>
<dbReference type="PIRSF" id="PIRSF000707">
    <property type="entry name" value="Hygromycin-B_kinase"/>
    <property type="match status" value="1"/>
</dbReference>
<keyword evidence="3" id="KW-1185">Reference proteome</keyword>
<dbReference type="SUPFAM" id="SSF56112">
    <property type="entry name" value="Protein kinase-like (PK-like)"/>
    <property type="match status" value="1"/>
</dbReference>
<dbReference type="InterPro" id="IPR011009">
    <property type="entry name" value="Kinase-like_dom_sf"/>
</dbReference>
<proteinExistence type="predicted"/>
<keyword evidence="2" id="KW-0808">Transferase</keyword>
<comment type="caution">
    <text evidence="2">The sequence shown here is derived from an EMBL/GenBank/DDBJ whole genome shotgun (WGS) entry which is preliminary data.</text>
</comment>
<dbReference type="PANTHER" id="PTHR21310">
    <property type="entry name" value="AMINOGLYCOSIDE PHOSPHOTRANSFERASE-RELATED-RELATED"/>
    <property type="match status" value="1"/>
</dbReference>
<name>A0A370LCI5_9HYPH</name>
<gene>
    <name evidence="2" type="ORF">DWE98_03940</name>
</gene>
<dbReference type="EMBL" id="QQTP01000001">
    <property type="protein sequence ID" value="RDJ29692.1"/>
    <property type="molecule type" value="Genomic_DNA"/>
</dbReference>
<dbReference type="CDD" id="cd05120">
    <property type="entry name" value="APH_ChoK_like"/>
    <property type="match status" value="1"/>
</dbReference>
<evidence type="ECO:0000259" key="1">
    <source>
        <dbReference type="Pfam" id="PF01636"/>
    </source>
</evidence>
<evidence type="ECO:0000313" key="2">
    <source>
        <dbReference type="EMBL" id="RDJ29692.1"/>
    </source>
</evidence>
<dbReference type="InterPro" id="IPR016259">
    <property type="entry name" value="Hygromycin-B_Kinase"/>
</dbReference>
<protein>
    <submittedName>
        <fullName evidence="2">Phosphotransferase</fullName>
    </submittedName>
</protein>
<dbReference type="OrthoDB" id="2801014at2"/>
<dbReference type="InterPro" id="IPR002575">
    <property type="entry name" value="Aminoglycoside_PTrfase"/>
</dbReference>
<dbReference type="Gene3D" id="3.90.1200.10">
    <property type="match status" value="1"/>
</dbReference>
<dbReference type="PANTHER" id="PTHR21310:SF15">
    <property type="entry name" value="AMINOGLYCOSIDE PHOSPHOTRANSFERASE DOMAIN-CONTAINING PROTEIN"/>
    <property type="match status" value="1"/>
</dbReference>
<dbReference type="RefSeq" id="WP_114827805.1">
    <property type="nucleotide sequence ID" value="NZ_QQTO01000019.1"/>
</dbReference>
<dbReference type="AlphaFoldDB" id="A0A370LCI5"/>
<evidence type="ECO:0000313" key="3">
    <source>
        <dbReference type="Proteomes" id="UP000255207"/>
    </source>
</evidence>
<dbReference type="GO" id="GO:0016740">
    <property type="term" value="F:transferase activity"/>
    <property type="evidence" value="ECO:0007669"/>
    <property type="project" value="UniProtKB-KW"/>
</dbReference>
<dbReference type="Proteomes" id="UP000255207">
    <property type="component" value="Unassembled WGS sequence"/>
</dbReference>
<dbReference type="InterPro" id="IPR051678">
    <property type="entry name" value="AGP_Transferase"/>
</dbReference>
<feature type="domain" description="Aminoglycoside phosphotransferase" evidence="1">
    <location>
        <begin position="55"/>
        <end position="266"/>
    </location>
</feature>
<organism evidence="2 3">
    <name type="scientific">Bosea caraganae</name>
    <dbReference type="NCBI Taxonomy" id="2763117"/>
    <lineage>
        <taxon>Bacteria</taxon>
        <taxon>Pseudomonadati</taxon>
        <taxon>Pseudomonadota</taxon>
        <taxon>Alphaproteobacteria</taxon>
        <taxon>Hyphomicrobiales</taxon>
        <taxon>Boseaceae</taxon>
        <taxon>Bosea</taxon>
    </lineage>
</organism>